<dbReference type="Proteomes" id="UP001174909">
    <property type="component" value="Unassembled WGS sequence"/>
</dbReference>
<evidence type="ECO:0000256" key="1">
    <source>
        <dbReference type="SAM" id="MobiDB-lite"/>
    </source>
</evidence>
<evidence type="ECO:0000313" key="3">
    <source>
        <dbReference type="Proteomes" id="UP001174909"/>
    </source>
</evidence>
<feature type="compositionally biased region" description="Basic and acidic residues" evidence="1">
    <location>
        <begin position="132"/>
        <end position="146"/>
    </location>
</feature>
<feature type="compositionally biased region" description="Low complexity" evidence="1">
    <location>
        <begin position="116"/>
        <end position="131"/>
    </location>
</feature>
<organism evidence="2 3">
    <name type="scientific">Geodia barretti</name>
    <name type="common">Barrett's horny sponge</name>
    <dbReference type="NCBI Taxonomy" id="519541"/>
    <lineage>
        <taxon>Eukaryota</taxon>
        <taxon>Metazoa</taxon>
        <taxon>Porifera</taxon>
        <taxon>Demospongiae</taxon>
        <taxon>Heteroscleromorpha</taxon>
        <taxon>Tetractinellida</taxon>
        <taxon>Astrophorina</taxon>
        <taxon>Geodiidae</taxon>
        <taxon>Geodia</taxon>
    </lineage>
</organism>
<protein>
    <submittedName>
        <fullName evidence="2">Uncharacterized protein</fullName>
    </submittedName>
</protein>
<dbReference type="AlphaFoldDB" id="A0AA35TAP9"/>
<keyword evidence="3" id="KW-1185">Reference proteome</keyword>
<reference evidence="2" key="1">
    <citation type="submission" date="2023-03" db="EMBL/GenBank/DDBJ databases">
        <authorList>
            <person name="Steffen K."/>
            <person name="Cardenas P."/>
        </authorList>
    </citation>
    <scope>NUCLEOTIDE SEQUENCE</scope>
</reference>
<gene>
    <name evidence="2" type="ORF">GBAR_LOCUS24618</name>
</gene>
<feature type="region of interest" description="Disordered" evidence="1">
    <location>
        <begin position="104"/>
        <end position="214"/>
    </location>
</feature>
<comment type="caution">
    <text evidence="2">The sequence shown here is derived from an EMBL/GenBank/DDBJ whole genome shotgun (WGS) entry which is preliminary data.</text>
</comment>
<sequence>MNSPLLYVFPQTIPRQSSSNSDLRGSRYQVLPPIGAHPHDMSYKEWKKQELLDDGDFHTALEQVAQEPVPYFTQFATQQSATAAHQTRAKPDTPQQTTLQTAQLAAPTARPREAAETATAQETVAEPTTAELRGREGIQEHVEGRRGGGSSTTERSEREEEGREESDSCDERGRRHEEGQIVVEEEKRKSLTSEENRREETSGNLPERGHPDDEVEVVMESILETALLEVMREAEAGLVDITAPHFLVATPTTLTHM</sequence>
<dbReference type="EMBL" id="CASHTH010003390">
    <property type="protein sequence ID" value="CAI8044372.1"/>
    <property type="molecule type" value="Genomic_DNA"/>
</dbReference>
<name>A0AA35TAP9_GEOBA</name>
<evidence type="ECO:0000313" key="2">
    <source>
        <dbReference type="EMBL" id="CAI8044372.1"/>
    </source>
</evidence>
<accession>A0AA35TAP9</accession>
<proteinExistence type="predicted"/>
<feature type="compositionally biased region" description="Basic and acidic residues" evidence="1">
    <location>
        <begin position="154"/>
        <end position="212"/>
    </location>
</feature>